<evidence type="ECO:0000313" key="3">
    <source>
        <dbReference type="Proteomes" id="UP001500460"/>
    </source>
</evidence>
<dbReference type="InterPro" id="IPR045428">
    <property type="entry name" value="EACC1"/>
</dbReference>
<organism evidence="2 3">
    <name type="scientific">Streptomyces glaucus</name>
    <dbReference type="NCBI Taxonomy" id="284029"/>
    <lineage>
        <taxon>Bacteria</taxon>
        <taxon>Bacillati</taxon>
        <taxon>Actinomycetota</taxon>
        <taxon>Actinomycetes</taxon>
        <taxon>Kitasatosporales</taxon>
        <taxon>Streptomycetaceae</taxon>
        <taxon>Streptomyces</taxon>
    </lineage>
</organism>
<protein>
    <submittedName>
        <fullName evidence="2">Uncharacterized protein</fullName>
    </submittedName>
</protein>
<dbReference type="EMBL" id="BAAATK010000045">
    <property type="protein sequence ID" value="GAA2453174.1"/>
    <property type="molecule type" value="Genomic_DNA"/>
</dbReference>
<feature type="compositionally biased region" description="Gly residues" evidence="1">
    <location>
        <begin position="120"/>
        <end position="142"/>
    </location>
</feature>
<comment type="caution">
    <text evidence="2">The sequence shown here is derived from an EMBL/GenBank/DDBJ whole genome shotgun (WGS) entry which is preliminary data.</text>
</comment>
<dbReference type="Pfam" id="PF19953">
    <property type="entry name" value="EACC1"/>
    <property type="match status" value="1"/>
</dbReference>
<gene>
    <name evidence="2" type="ORF">GCM10010421_52540</name>
</gene>
<proteinExistence type="predicted"/>
<accession>A0ABN3K9P9</accession>
<evidence type="ECO:0000256" key="1">
    <source>
        <dbReference type="SAM" id="MobiDB-lite"/>
    </source>
</evidence>
<keyword evidence="3" id="KW-1185">Reference proteome</keyword>
<name>A0ABN3K9P9_9ACTN</name>
<feature type="region of interest" description="Disordered" evidence="1">
    <location>
        <begin position="107"/>
        <end position="142"/>
    </location>
</feature>
<dbReference type="Proteomes" id="UP001500460">
    <property type="component" value="Unassembled WGS sequence"/>
</dbReference>
<evidence type="ECO:0000313" key="2">
    <source>
        <dbReference type="EMBL" id="GAA2453174.1"/>
    </source>
</evidence>
<reference evidence="2 3" key="1">
    <citation type="journal article" date="2019" name="Int. J. Syst. Evol. Microbiol.">
        <title>The Global Catalogue of Microorganisms (GCM) 10K type strain sequencing project: providing services to taxonomists for standard genome sequencing and annotation.</title>
        <authorList>
            <consortium name="The Broad Institute Genomics Platform"/>
            <consortium name="The Broad Institute Genome Sequencing Center for Infectious Disease"/>
            <person name="Wu L."/>
            <person name="Ma J."/>
        </authorList>
    </citation>
    <scope>NUCLEOTIDE SEQUENCE [LARGE SCALE GENOMIC DNA]</scope>
    <source>
        <strain evidence="2 3">JCM 6922</strain>
    </source>
</reference>
<dbReference type="RefSeq" id="WP_344607726.1">
    <property type="nucleotide sequence ID" value="NZ_BAAATK010000045.1"/>
</dbReference>
<sequence length="142" mass="14734">MDSRLQVRFEAAGPDAGQELRSLLDWFTDDRSLRGHVRLERIAADVPGRMGPDLETILAVISTATGLAQLPLSYLAWRRSHGHRTPPVTVHVVGADPAEAEALLRRLRGAPAGDAPDDGAGPGDAGGAGDAGEDGGAGGDRP</sequence>